<evidence type="ECO:0000256" key="9">
    <source>
        <dbReference type="ARBA" id="ARBA00023136"/>
    </source>
</evidence>
<evidence type="ECO:0000256" key="6">
    <source>
        <dbReference type="ARBA" id="ARBA00022679"/>
    </source>
</evidence>
<evidence type="ECO:0000256" key="4">
    <source>
        <dbReference type="ARBA" id="ARBA00022475"/>
    </source>
</evidence>
<evidence type="ECO:0000256" key="5">
    <source>
        <dbReference type="ARBA" id="ARBA00022676"/>
    </source>
</evidence>
<feature type="transmembrane region" description="Helical" evidence="12">
    <location>
        <begin position="51"/>
        <end position="70"/>
    </location>
</feature>
<feature type="transmembrane region" description="Helical" evidence="12">
    <location>
        <begin position="705"/>
        <end position="726"/>
    </location>
</feature>
<feature type="region of interest" description="Disordered" evidence="11">
    <location>
        <begin position="792"/>
        <end position="837"/>
    </location>
</feature>
<feature type="transmembrane region" description="Helical" evidence="12">
    <location>
        <begin position="545"/>
        <end position="563"/>
    </location>
</feature>
<sequence>MYGIACFSRPGRSPIASLLVTETREASGSPRPVTSERSQSGRRVVEQRTRLWAVLAAVVGIVASIAIPLLPVTQTTATLEWPQSESKTGISAPLVSYAPVDLDATIECRSVREALPDGGTVFSTLPEGAPDRERYGLIVRVRSAGDVGPAMFEVISRNTMLAAAPVDELSGDCAVTLSSNSERTVATITGSAAAGERTVDRDLRPQLVGVFTDLPGPALDGVSVTATVDTRFTTSPTMLKIVAMIVAVVATALALWTLARLDRTDGRRHRRLLPASWWSFTRIDALVVGTLLLWHVIGANTADDGYQLGMARAAGEAGYMANYFRWFGVPEAPFGTPFYDVLAAMTQISTASLWMRLPALTAGILCWWVLSREVAPRLGVALRRNRLPLWTGALVFLAFWLPLNNGLRPEPIVATGVVLTWCLLERAIATRRLLPAAAAILVAALTVTAGPSGIICFAALIAGARPIARILHRRARSLGWLPVLAPLVAAGLVILVPVFADQTLAAVLEMQHAHEVGPNVPWFQEYLRYQYLLQITVDGSLARRFAVFTLVLCLAVAVVAMLRRGGHIPGTAQGPSRRIVGITLGALVLMMFAPTKWTHHFGIYAGLAAAVAMLAAVATGPAVLRSRRNRALFAAAVSFVVTMSFIGPNGWWYVSSYGVPWWDKPPSVAGFGFSTVFFAVTVAALLLAAWWHIHPVASTRTDSPARWWAVPPLTVAAAAMVVFEVLSLAKGAIAQYPGYSVARSNLDTLTGNSCALANDVLLETDPNASVLTPIGADAATSLDAGGGDGFTPGGVALDLTPDDDSASAGTANTVDTNNDQSSTGGTGGTGGGTGSVGINGSTVAMPFGLDPATTPVLGSHGSTLGDVTSAWFRLPEPDANGSRGDLVTIAAAGRIFSVDADGTETYGQRLELEYGTTGADGGVIALGRALPIDIGPAPSWRNLRVPMETLPGEADAVRIVASDNDLAPEQWLAFTPPRVPQTRTLQQVVGSDTPVLLDWAVGLNFPCQRQMVHRNGIAEIPEYRILPDRVGAISTDLWQDHHGGGPLGWTDQLLRARTIPSYLDHDWDRDWGAIEQYTPIDSATETAELDTTTVTRSGLWSPGPINTAY</sequence>
<evidence type="ECO:0000259" key="14">
    <source>
        <dbReference type="Pfam" id="PF14896"/>
    </source>
</evidence>
<comment type="similarity">
    <text evidence="3">Belongs to the emb family.</text>
</comment>
<evidence type="ECO:0000256" key="3">
    <source>
        <dbReference type="ARBA" id="ARBA00008195"/>
    </source>
</evidence>
<evidence type="ECO:0000313" key="17">
    <source>
        <dbReference type="Proteomes" id="UP000254569"/>
    </source>
</evidence>
<feature type="transmembrane region" description="Helical" evidence="12">
    <location>
        <begin position="433"/>
        <end position="460"/>
    </location>
</feature>
<dbReference type="Gene3D" id="2.60.120.940">
    <property type="entry name" value="EmbC, C-terminal domain, subdomain 2"/>
    <property type="match status" value="1"/>
</dbReference>
<evidence type="ECO:0000256" key="1">
    <source>
        <dbReference type="ARBA" id="ARBA00003001"/>
    </source>
</evidence>
<dbReference type="InterPro" id="IPR042486">
    <property type="entry name" value="Arabino_trans_C_2"/>
</dbReference>
<gene>
    <name evidence="16" type="primary">embC_1</name>
    <name evidence="16" type="ORF">NCTC13296_01495</name>
</gene>
<feature type="domain" description="Arabinosyltransferas concanavalin like" evidence="15">
    <location>
        <begin position="73"/>
        <end position="231"/>
    </location>
</feature>
<organism evidence="16 17">
    <name type="scientific">Rhodococcus gordoniae</name>
    <dbReference type="NCBI Taxonomy" id="223392"/>
    <lineage>
        <taxon>Bacteria</taxon>
        <taxon>Bacillati</taxon>
        <taxon>Actinomycetota</taxon>
        <taxon>Actinomycetes</taxon>
        <taxon>Mycobacteriales</taxon>
        <taxon>Nocardiaceae</taxon>
        <taxon>Rhodococcus</taxon>
    </lineage>
</organism>
<keyword evidence="6 16" id="KW-0808">Transferase</keyword>
<dbReference type="GO" id="GO:0071555">
    <property type="term" value="P:cell wall organization"/>
    <property type="evidence" value="ECO:0007669"/>
    <property type="project" value="UniProtKB-KW"/>
</dbReference>
<feature type="transmembrane region" description="Helical" evidence="12">
    <location>
        <begin position="238"/>
        <end position="259"/>
    </location>
</feature>
<dbReference type="Pfam" id="PF14896">
    <property type="entry name" value="Arabino_trans_C"/>
    <property type="match status" value="1"/>
</dbReference>
<evidence type="ECO:0000313" key="16">
    <source>
        <dbReference type="EMBL" id="SUE14647.1"/>
    </source>
</evidence>
<name>A0A379LX84_9NOCA</name>
<dbReference type="GO" id="GO:0052636">
    <property type="term" value="F:arabinosyltransferase activity"/>
    <property type="evidence" value="ECO:0007669"/>
    <property type="project" value="InterPro"/>
</dbReference>
<feature type="transmembrane region" description="Helical" evidence="12">
    <location>
        <begin position="575"/>
        <end position="595"/>
    </location>
</feature>
<evidence type="ECO:0000256" key="2">
    <source>
        <dbReference type="ARBA" id="ARBA00004651"/>
    </source>
</evidence>
<dbReference type="InterPro" id="IPR007680">
    <property type="entry name" value="Arabino_trans_central"/>
</dbReference>
<dbReference type="EMBL" id="UGVI01000001">
    <property type="protein sequence ID" value="SUE14647.1"/>
    <property type="molecule type" value="Genomic_DNA"/>
</dbReference>
<dbReference type="AlphaFoldDB" id="A0A379LX84"/>
<feature type="transmembrane region" description="Helical" evidence="12">
    <location>
        <begin position="280"/>
        <end position="297"/>
    </location>
</feature>
<dbReference type="GO" id="GO:0071766">
    <property type="term" value="P:Actinobacterium-type cell wall biogenesis"/>
    <property type="evidence" value="ECO:0007669"/>
    <property type="project" value="InterPro"/>
</dbReference>
<dbReference type="Proteomes" id="UP000254569">
    <property type="component" value="Unassembled WGS sequence"/>
</dbReference>
<feature type="compositionally biased region" description="Polar residues" evidence="11">
    <location>
        <begin position="807"/>
        <end position="820"/>
    </location>
</feature>
<dbReference type="InterPro" id="IPR032731">
    <property type="entry name" value="Arabino_trans_C"/>
</dbReference>
<dbReference type="Gene3D" id="2.60.120.610">
    <property type="entry name" value="arabinofuranosyltransferase like domain"/>
    <property type="match status" value="1"/>
</dbReference>
<feature type="transmembrane region" description="Helical" evidence="12">
    <location>
        <begin position="601"/>
        <end position="624"/>
    </location>
</feature>
<comment type="function">
    <text evidence="1">Arabinosyl transferase responsible for the polymerization of arabinose into the arabinan of arabinogalactan.</text>
</comment>
<feature type="region of interest" description="Disordered" evidence="11">
    <location>
        <begin position="22"/>
        <end position="41"/>
    </location>
</feature>
<evidence type="ECO:0000256" key="11">
    <source>
        <dbReference type="SAM" id="MobiDB-lite"/>
    </source>
</evidence>
<protein>
    <submittedName>
        <fullName evidence="16">Arabinosyltransferase C</fullName>
        <ecNumber evidence="16">2.4.2.-</ecNumber>
    </submittedName>
</protein>
<reference evidence="16 17" key="1">
    <citation type="submission" date="2018-06" db="EMBL/GenBank/DDBJ databases">
        <authorList>
            <consortium name="Pathogen Informatics"/>
            <person name="Doyle S."/>
        </authorList>
    </citation>
    <scope>NUCLEOTIDE SEQUENCE [LARGE SCALE GENOMIC DNA]</scope>
    <source>
        <strain evidence="16 17">NCTC13296</strain>
    </source>
</reference>
<dbReference type="InterPro" id="IPR040920">
    <property type="entry name" value="Arabino_trans_N"/>
</dbReference>
<dbReference type="EC" id="2.4.2.-" evidence="16"/>
<keyword evidence="10" id="KW-0961">Cell wall biogenesis/degradation</keyword>
<feature type="domain" description="Arabinosyltransferase C-terminal" evidence="14">
    <location>
        <begin position="725"/>
        <end position="1106"/>
    </location>
</feature>
<dbReference type="GO" id="GO:0005886">
    <property type="term" value="C:plasma membrane"/>
    <property type="evidence" value="ECO:0007669"/>
    <property type="project" value="UniProtKB-SubCell"/>
</dbReference>
<dbReference type="InterPro" id="IPR027451">
    <property type="entry name" value="EmbABC_dom1"/>
</dbReference>
<keyword evidence="8 12" id="KW-1133">Transmembrane helix</keyword>
<dbReference type="Gene3D" id="3.40.190.160">
    <property type="match status" value="1"/>
</dbReference>
<comment type="subcellular location">
    <subcellularLocation>
        <location evidence="2">Cell membrane</location>
        <topology evidence="2">Multi-pass membrane protein</topology>
    </subcellularLocation>
</comment>
<keyword evidence="4" id="KW-1003">Cell membrane</keyword>
<feature type="compositionally biased region" description="Gly residues" evidence="11">
    <location>
        <begin position="824"/>
        <end position="837"/>
    </location>
</feature>
<keyword evidence="17" id="KW-1185">Reference proteome</keyword>
<proteinExistence type="inferred from homology"/>
<keyword evidence="7 12" id="KW-0812">Transmembrane</keyword>
<feature type="transmembrane region" description="Helical" evidence="12">
    <location>
        <begin position="671"/>
        <end position="693"/>
    </location>
</feature>
<dbReference type="Pfam" id="PF17689">
    <property type="entry name" value="Arabino_trans_N"/>
    <property type="match status" value="1"/>
</dbReference>
<keyword evidence="9 12" id="KW-0472">Membrane</keyword>
<evidence type="ECO:0000256" key="12">
    <source>
        <dbReference type="SAM" id="Phobius"/>
    </source>
</evidence>
<evidence type="ECO:0000259" key="15">
    <source>
        <dbReference type="Pfam" id="PF17689"/>
    </source>
</evidence>
<feature type="transmembrane region" description="Helical" evidence="12">
    <location>
        <begin position="480"/>
        <end position="500"/>
    </location>
</feature>
<feature type="transmembrane region" description="Helical" evidence="12">
    <location>
        <begin position="387"/>
        <end position="403"/>
    </location>
</feature>
<evidence type="ECO:0000256" key="10">
    <source>
        <dbReference type="ARBA" id="ARBA00023316"/>
    </source>
</evidence>
<evidence type="ECO:0000256" key="8">
    <source>
        <dbReference type="ARBA" id="ARBA00022989"/>
    </source>
</evidence>
<dbReference type="Pfam" id="PF04602">
    <property type="entry name" value="Arabinose_trans"/>
    <property type="match status" value="1"/>
</dbReference>
<feature type="transmembrane region" description="Helical" evidence="12">
    <location>
        <begin position="353"/>
        <end position="375"/>
    </location>
</feature>
<feature type="transmembrane region" description="Helical" evidence="12">
    <location>
        <begin position="631"/>
        <end position="651"/>
    </location>
</feature>
<evidence type="ECO:0000256" key="7">
    <source>
        <dbReference type="ARBA" id="ARBA00022692"/>
    </source>
</evidence>
<accession>A0A379LX84</accession>
<evidence type="ECO:0000259" key="13">
    <source>
        <dbReference type="Pfam" id="PF04602"/>
    </source>
</evidence>
<feature type="domain" description="Arabinofuranosyltransferase central" evidence="13">
    <location>
        <begin position="235"/>
        <end position="693"/>
    </location>
</feature>
<keyword evidence="5 16" id="KW-0328">Glycosyltransferase</keyword>